<reference evidence="1 2" key="1">
    <citation type="submission" date="2023-08" db="EMBL/GenBank/DDBJ databases">
        <title>Pleionea litopenaei sp. nov., isolated from stomach of juvenile Litopenaeus vannamei.</title>
        <authorList>
            <person name="Rho A.M."/>
            <person name="Hwang C.Y."/>
        </authorList>
    </citation>
    <scope>NUCLEOTIDE SEQUENCE [LARGE SCALE GENOMIC DNA]</scope>
    <source>
        <strain evidence="1 2">HL-JVS1</strain>
    </source>
</reference>
<proteinExistence type="predicted"/>
<evidence type="ECO:0000313" key="2">
    <source>
        <dbReference type="Proteomes" id="UP001239782"/>
    </source>
</evidence>
<dbReference type="KEGG" id="plei:Q9312_07435"/>
<name>A0AA51RWA5_9GAMM</name>
<dbReference type="AlphaFoldDB" id="A0AA51RWA5"/>
<gene>
    <name evidence="1" type="ORF">Q9312_07435</name>
</gene>
<dbReference type="EMBL" id="CP133548">
    <property type="protein sequence ID" value="WMS88740.1"/>
    <property type="molecule type" value="Genomic_DNA"/>
</dbReference>
<sequence>MEHNFERLKAHILPLSEAHTFNLAKTEWKLVGVEMHEDFDHCPCGQQIKELCYLENQKNGNKTYVGNVCVNRFIGIDTGNLFAGLKRIALDDKANANEDLIIHAYNMGYIYSEKEFNFLMQTKNKRKLSPAQLSWKQKINRRIVNQTVVRKNENNT</sequence>
<protein>
    <submittedName>
        <fullName evidence="1">Uncharacterized protein</fullName>
    </submittedName>
</protein>
<dbReference type="RefSeq" id="WP_309203960.1">
    <property type="nucleotide sequence ID" value="NZ_CP133548.1"/>
</dbReference>
<accession>A0AA51RWA5</accession>
<evidence type="ECO:0000313" key="1">
    <source>
        <dbReference type="EMBL" id="WMS88740.1"/>
    </source>
</evidence>
<keyword evidence="2" id="KW-1185">Reference proteome</keyword>
<organism evidence="1 2">
    <name type="scientific">Pleionea litopenaei</name>
    <dbReference type="NCBI Taxonomy" id="3070815"/>
    <lineage>
        <taxon>Bacteria</taxon>
        <taxon>Pseudomonadati</taxon>
        <taxon>Pseudomonadota</taxon>
        <taxon>Gammaproteobacteria</taxon>
        <taxon>Oceanospirillales</taxon>
        <taxon>Pleioneaceae</taxon>
        <taxon>Pleionea</taxon>
    </lineage>
</organism>
<dbReference type="Proteomes" id="UP001239782">
    <property type="component" value="Chromosome"/>
</dbReference>